<dbReference type="InterPro" id="IPR006264">
    <property type="entry name" value="EPSP_synthase"/>
</dbReference>
<feature type="binding site" evidence="7">
    <location>
        <position position="165"/>
    </location>
    <ligand>
        <name>3-phosphoshikimate</name>
        <dbReference type="ChEBI" id="CHEBI:145989"/>
    </ligand>
</feature>
<evidence type="ECO:0000256" key="2">
    <source>
        <dbReference type="ARBA" id="ARBA00009948"/>
    </source>
</evidence>
<keyword evidence="10" id="KW-1185">Reference proteome</keyword>
<dbReference type="GO" id="GO:0009423">
    <property type="term" value="P:chorismate biosynthetic process"/>
    <property type="evidence" value="ECO:0007669"/>
    <property type="project" value="UniProtKB-UniRule"/>
</dbReference>
<dbReference type="InterPro" id="IPR013792">
    <property type="entry name" value="RNA3'P_cycl/enolpyr_Trfase_a/b"/>
</dbReference>
<dbReference type="PANTHER" id="PTHR21090">
    <property type="entry name" value="AROM/DEHYDROQUINATE SYNTHASE"/>
    <property type="match status" value="1"/>
</dbReference>
<feature type="binding site" evidence="7">
    <location>
        <position position="326"/>
    </location>
    <ligand>
        <name>3-phosphoshikimate</name>
        <dbReference type="ChEBI" id="CHEBI:145989"/>
    </ligand>
</feature>
<evidence type="ECO:0000313" key="9">
    <source>
        <dbReference type="EMBL" id="KXU37695.1"/>
    </source>
</evidence>
<comment type="caution">
    <text evidence="9">The sequence shown here is derived from an EMBL/GenBank/DDBJ whole genome shotgun (WGS) entry which is preliminary data.</text>
</comment>
<dbReference type="Proteomes" id="UP000070058">
    <property type="component" value="Unassembled WGS sequence"/>
</dbReference>
<dbReference type="PANTHER" id="PTHR21090:SF5">
    <property type="entry name" value="PENTAFUNCTIONAL AROM POLYPEPTIDE"/>
    <property type="match status" value="1"/>
</dbReference>
<evidence type="ECO:0000313" key="10">
    <source>
        <dbReference type="Proteomes" id="UP000070058"/>
    </source>
</evidence>
<feature type="binding site" evidence="7">
    <location>
        <position position="357"/>
    </location>
    <ligand>
        <name>phosphoenolpyruvate</name>
        <dbReference type="ChEBI" id="CHEBI:58702"/>
    </ligand>
</feature>
<feature type="binding site" evidence="7">
    <location>
        <position position="191"/>
    </location>
    <ligand>
        <name>3-phosphoshikimate</name>
        <dbReference type="ChEBI" id="CHEBI:145989"/>
    </ligand>
</feature>
<dbReference type="GO" id="GO:0005737">
    <property type="term" value="C:cytoplasm"/>
    <property type="evidence" value="ECO:0007669"/>
    <property type="project" value="UniProtKB-SubCell"/>
</dbReference>
<dbReference type="Pfam" id="PF00275">
    <property type="entry name" value="EPSP_synthase"/>
    <property type="match status" value="1"/>
</dbReference>
<evidence type="ECO:0000256" key="7">
    <source>
        <dbReference type="HAMAP-Rule" id="MF_00210"/>
    </source>
</evidence>
<dbReference type="GO" id="GO:0009073">
    <property type="term" value="P:aromatic amino acid family biosynthetic process"/>
    <property type="evidence" value="ECO:0007669"/>
    <property type="project" value="UniProtKB-KW"/>
</dbReference>
<dbReference type="SUPFAM" id="SSF55205">
    <property type="entry name" value="EPT/RTPC-like"/>
    <property type="match status" value="1"/>
</dbReference>
<dbReference type="UniPathway" id="UPA00053">
    <property type="reaction ID" value="UER00089"/>
</dbReference>
<feature type="binding site" evidence="7">
    <location>
        <position position="164"/>
    </location>
    <ligand>
        <name>3-phosphoshikimate</name>
        <dbReference type="ChEBI" id="CHEBI:145989"/>
    </ligand>
</feature>
<feature type="binding site" evidence="7">
    <location>
        <position position="163"/>
    </location>
    <ligand>
        <name>3-phosphoshikimate</name>
        <dbReference type="ChEBI" id="CHEBI:145989"/>
    </ligand>
</feature>
<dbReference type="STRING" id="1548207.AXK11_00210"/>
<comment type="similarity">
    <text evidence="2 7">Belongs to the EPSP synthase family.</text>
</comment>
<feature type="domain" description="Enolpyruvate transferase" evidence="8">
    <location>
        <begin position="6"/>
        <end position="439"/>
    </location>
</feature>
<evidence type="ECO:0000256" key="5">
    <source>
        <dbReference type="ARBA" id="ARBA00023141"/>
    </source>
</evidence>
<dbReference type="GO" id="GO:0008652">
    <property type="term" value="P:amino acid biosynthetic process"/>
    <property type="evidence" value="ECO:0007669"/>
    <property type="project" value="UniProtKB-KW"/>
</dbReference>
<evidence type="ECO:0000256" key="4">
    <source>
        <dbReference type="ARBA" id="ARBA00022679"/>
    </source>
</evidence>
<sequence>MPIFPGAPVRGALTLPGSKSITNRALVLAALAERPVTLRGALFSRDTRIMVAALRELGFRVETDEAALTITVHGCGGEIPAREATIDVGNAGTAARFLTALVCLRRGGVYHFDGDAAMRARPIAGLLDALTQQGAEASARQFPFTLRTAGLAGGRVRLDASASSQLISALLLVAPRAATPLRVELIGDTVSKPFVTMTERMVSDFPARFAPHTRAADKPNPQAATARTAEAEAASAGGADAAVLDYEIEGDATAASYFAALPVVTGGGQLSLGGLKLGPDALQGDTAFIALLAERGLIRHEGRSISRSAADAPPHGIDADFNAFSDTFLTLAAIAPLLKGPTRITGIAHTRHQETDRVAGMARELRKLGQHVIETEDALEIHPRPLVPDQVIETYHDHRFAMSFGVLGCHDLRGDGQPWLSIKDPSCCGKTFPEFFDVLDSLRQSAAQTAAVS</sequence>
<keyword evidence="4 7" id="KW-0808">Transferase</keyword>
<dbReference type="CDD" id="cd01556">
    <property type="entry name" value="EPSP_synthase"/>
    <property type="match status" value="1"/>
</dbReference>
<reference evidence="10" key="1">
    <citation type="submission" date="2016-02" db="EMBL/GenBank/DDBJ databases">
        <authorList>
            <person name="Sanders J.G."/>
            <person name="Lin J.Y."/>
            <person name="Wertz J.T."/>
            <person name="Russell J.A."/>
            <person name="Moreau C.S."/>
            <person name="Powell S."/>
        </authorList>
    </citation>
    <scope>NUCLEOTIDE SEQUENCE [LARGE SCALE GENOMIC DNA]</scope>
    <source>
        <strain evidence="10">CAG34</strain>
    </source>
</reference>
<dbReference type="InterPro" id="IPR023193">
    <property type="entry name" value="EPSP_synthase_CS"/>
</dbReference>
<dbReference type="EMBL" id="LSZQ01000012">
    <property type="protein sequence ID" value="KXU37695.1"/>
    <property type="molecule type" value="Genomic_DNA"/>
</dbReference>
<accession>A0A139SSY2</accession>
<feature type="binding site" evidence="7">
    <location>
        <position position="353"/>
    </location>
    <ligand>
        <name>3-phosphoshikimate</name>
        <dbReference type="ChEBI" id="CHEBI:145989"/>
    </ligand>
</feature>
<keyword evidence="7" id="KW-0963">Cytoplasm</keyword>
<evidence type="ECO:0000256" key="6">
    <source>
        <dbReference type="ARBA" id="ARBA00044633"/>
    </source>
</evidence>
<name>A0A139SSY2_9BACT</name>
<dbReference type="PROSITE" id="PS00104">
    <property type="entry name" value="EPSP_SYNTHASE_1"/>
    <property type="match status" value="1"/>
</dbReference>
<proteinExistence type="inferred from homology"/>
<gene>
    <name evidence="7" type="primary">aroA</name>
    <name evidence="9" type="ORF">AXK11_00210</name>
</gene>
<evidence type="ECO:0000259" key="8">
    <source>
        <dbReference type="Pfam" id="PF00275"/>
    </source>
</evidence>
<feature type="binding site" evidence="7">
    <location>
        <position position="24"/>
    </location>
    <ligand>
        <name>3-phosphoshikimate</name>
        <dbReference type="ChEBI" id="CHEBI:145989"/>
    </ligand>
</feature>
<feature type="active site" description="Proton acceptor" evidence="7">
    <location>
        <position position="326"/>
    </location>
</feature>
<feature type="binding site" evidence="7">
    <location>
        <position position="92"/>
    </location>
    <ligand>
        <name>phosphoenolpyruvate</name>
        <dbReference type="ChEBI" id="CHEBI:58702"/>
    </ligand>
</feature>
<feature type="binding site" evidence="7">
    <location>
        <position position="399"/>
    </location>
    <ligand>
        <name>phosphoenolpyruvate</name>
        <dbReference type="ChEBI" id="CHEBI:58702"/>
    </ligand>
</feature>
<comment type="pathway">
    <text evidence="1 7">Metabolic intermediate biosynthesis; chorismate biosynthesis; chorismate from D-erythrose 4-phosphate and phosphoenolpyruvate: step 6/7.</text>
</comment>
<keyword evidence="5 7" id="KW-0057">Aromatic amino acid biosynthesis</keyword>
<comment type="catalytic activity">
    <reaction evidence="6">
        <text>3-phosphoshikimate + phosphoenolpyruvate = 5-O-(1-carboxyvinyl)-3-phosphoshikimate + phosphate</text>
        <dbReference type="Rhea" id="RHEA:21256"/>
        <dbReference type="ChEBI" id="CHEBI:43474"/>
        <dbReference type="ChEBI" id="CHEBI:57701"/>
        <dbReference type="ChEBI" id="CHEBI:58702"/>
        <dbReference type="ChEBI" id="CHEBI:145989"/>
        <dbReference type="EC" id="2.5.1.19"/>
    </reaction>
    <physiologicalReaction direction="left-to-right" evidence="6">
        <dbReference type="Rhea" id="RHEA:21257"/>
    </physiologicalReaction>
</comment>
<keyword evidence="3 7" id="KW-0028">Amino-acid biosynthesis</keyword>
<feature type="binding site" evidence="7">
    <location>
        <position position="430"/>
    </location>
    <ligand>
        <name>phosphoenolpyruvate</name>
        <dbReference type="ChEBI" id="CHEBI:58702"/>
    </ligand>
</feature>
<dbReference type="NCBIfam" id="TIGR01356">
    <property type="entry name" value="aroA"/>
    <property type="match status" value="1"/>
</dbReference>
<comment type="subcellular location">
    <subcellularLocation>
        <location evidence="7">Cytoplasm</location>
    </subcellularLocation>
</comment>
<evidence type="ECO:0000256" key="3">
    <source>
        <dbReference type="ARBA" id="ARBA00022605"/>
    </source>
</evidence>
<comment type="subunit">
    <text evidence="7">Monomer.</text>
</comment>
<feature type="binding site" evidence="7">
    <location>
        <position position="121"/>
    </location>
    <ligand>
        <name>phosphoenolpyruvate</name>
        <dbReference type="ChEBI" id="CHEBI:58702"/>
    </ligand>
</feature>
<comment type="function">
    <text evidence="7">Catalyzes the transfer of the enolpyruvyl moiety of phosphoenolpyruvate (PEP) to the 5-hydroxyl of shikimate-3-phosphate (S3P) to produce enolpyruvyl shikimate-3-phosphate and inorganic phosphate.</text>
</comment>
<feature type="binding site" evidence="7">
    <location>
        <position position="19"/>
    </location>
    <ligand>
        <name>3-phosphoshikimate</name>
        <dbReference type="ChEBI" id="CHEBI:145989"/>
    </ligand>
</feature>
<dbReference type="HAMAP" id="MF_00210">
    <property type="entry name" value="EPSP_synth"/>
    <property type="match status" value="1"/>
</dbReference>
<dbReference type="Gene3D" id="3.65.10.10">
    <property type="entry name" value="Enolpyruvate transferase domain"/>
    <property type="match status" value="2"/>
</dbReference>
<evidence type="ECO:0000256" key="1">
    <source>
        <dbReference type="ARBA" id="ARBA00004811"/>
    </source>
</evidence>
<dbReference type="GO" id="GO:0003866">
    <property type="term" value="F:3-phosphoshikimate 1-carboxyvinyltransferase activity"/>
    <property type="evidence" value="ECO:0007669"/>
    <property type="project" value="UniProtKB-UniRule"/>
</dbReference>
<feature type="binding site" evidence="7">
    <location>
        <position position="20"/>
    </location>
    <ligand>
        <name>3-phosphoshikimate</name>
        <dbReference type="ChEBI" id="CHEBI:145989"/>
    </ligand>
</feature>
<feature type="binding site" evidence="7">
    <location>
        <position position="19"/>
    </location>
    <ligand>
        <name>phosphoenolpyruvate</name>
        <dbReference type="ChEBI" id="CHEBI:58702"/>
    </ligand>
</feature>
<dbReference type="RefSeq" id="WP_197456740.1">
    <property type="nucleotide sequence ID" value="NZ_LSZQ01000012.1"/>
</dbReference>
<dbReference type="InterPro" id="IPR001986">
    <property type="entry name" value="Enolpyruvate_Tfrase_dom"/>
</dbReference>
<comment type="caution">
    <text evidence="7">Lacks conserved residue(s) required for the propagation of feature annotation.</text>
</comment>
<dbReference type="InterPro" id="IPR036968">
    <property type="entry name" value="Enolpyruvate_Tfrase_sf"/>
</dbReference>
<dbReference type="PIRSF" id="PIRSF000505">
    <property type="entry name" value="EPSPS"/>
    <property type="match status" value="1"/>
</dbReference>
<dbReference type="AlphaFoldDB" id="A0A139SSY2"/>
<organism evidence="9 10">
    <name type="scientific">Cephaloticoccus primus</name>
    <dbReference type="NCBI Taxonomy" id="1548207"/>
    <lineage>
        <taxon>Bacteria</taxon>
        <taxon>Pseudomonadati</taxon>
        <taxon>Verrucomicrobiota</taxon>
        <taxon>Opitutia</taxon>
        <taxon>Opitutales</taxon>
        <taxon>Opitutaceae</taxon>
        <taxon>Cephaloticoccus</taxon>
    </lineage>
</organism>
<protein>
    <recommendedName>
        <fullName evidence="7">3-phosphoshikimate 1-carboxyvinyltransferase</fullName>
        <ecNumber evidence="7">2.5.1.19</ecNumber>
    </recommendedName>
    <alternativeName>
        <fullName evidence="7">5-enolpyruvylshikimate-3-phosphate synthase</fullName>
        <shortName evidence="7">EPSP synthase</shortName>
        <shortName evidence="7">EPSPS</shortName>
    </alternativeName>
</protein>
<dbReference type="EC" id="2.5.1.19" evidence="7"/>
<feature type="binding site" evidence="7">
    <location>
        <position position="165"/>
    </location>
    <ligand>
        <name>phosphoenolpyruvate</name>
        <dbReference type="ChEBI" id="CHEBI:58702"/>
    </ligand>
</feature>